<keyword evidence="2" id="KW-0472">Membrane</keyword>
<feature type="region of interest" description="Disordered" evidence="1">
    <location>
        <begin position="361"/>
        <end position="385"/>
    </location>
</feature>
<keyword evidence="4" id="KW-1185">Reference proteome</keyword>
<evidence type="ECO:0000313" key="4">
    <source>
        <dbReference type="Proteomes" id="UP001189429"/>
    </source>
</evidence>
<gene>
    <name evidence="3" type="ORF">PCOR1329_LOCUS4455</name>
</gene>
<evidence type="ECO:0000256" key="1">
    <source>
        <dbReference type="SAM" id="MobiDB-lite"/>
    </source>
</evidence>
<feature type="transmembrane region" description="Helical" evidence="2">
    <location>
        <begin position="208"/>
        <end position="235"/>
    </location>
</feature>
<keyword evidence="2" id="KW-1133">Transmembrane helix</keyword>
<sequence>MAAGDRTLRFAVNDAVDHTVGRHDTASRTYQQELEKRKTRQRATMAYQAGEQGDMRDLILLSSVERRERVERLPLLWGSVIWLVVAILAMFLGYFFAPLQKQQYRFVGLHLLAVGPRAEWKCSLMWCSLSFDKADRSCNLLRRAFLSEQWEDKPGLGLEDFAISIDSLCEGDSLDIVTYKMPSLCNSEASLFFSQACRVSGFLSPCGMVAAASTICTILLVAALVTHAIVLWFLVNDYQLLVPPSRVEPRWKLPTKLRSAARHCSRMCGIAALATGLIYCAMIHWIEADGGFLTFTALGYVLTAPEQRAITPGAGLYALVGIADVFILALIGKEIFKAPVTPSGLTADEHKQIEQIEMQANQQQLQPQQPKAQPPQALQPRQQPLQQPLQLQHVQPPPPLQVVQPWAVVRSAGFPAAPAPAPPGFGVVAAQLQQQSFQRQQPWPTGWQRR</sequence>
<dbReference type="Proteomes" id="UP001189429">
    <property type="component" value="Unassembled WGS sequence"/>
</dbReference>
<accession>A0ABN9PN36</accession>
<evidence type="ECO:0000313" key="3">
    <source>
        <dbReference type="EMBL" id="CAK0794479.1"/>
    </source>
</evidence>
<keyword evidence="2" id="KW-0812">Transmembrane</keyword>
<feature type="transmembrane region" description="Helical" evidence="2">
    <location>
        <begin position="75"/>
        <end position="97"/>
    </location>
</feature>
<proteinExistence type="predicted"/>
<feature type="transmembrane region" description="Helical" evidence="2">
    <location>
        <begin position="267"/>
        <end position="286"/>
    </location>
</feature>
<organism evidence="3 4">
    <name type="scientific">Prorocentrum cordatum</name>
    <dbReference type="NCBI Taxonomy" id="2364126"/>
    <lineage>
        <taxon>Eukaryota</taxon>
        <taxon>Sar</taxon>
        <taxon>Alveolata</taxon>
        <taxon>Dinophyceae</taxon>
        <taxon>Prorocentrales</taxon>
        <taxon>Prorocentraceae</taxon>
        <taxon>Prorocentrum</taxon>
    </lineage>
</organism>
<evidence type="ECO:0000256" key="2">
    <source>
        <dbReference type="SAM" id="Phobius"/>
    </source>
</evidence>
<comment type="caution">
    <text evidence="3">The sequence shown here is derived from an EMBL/GenBank/DDBJ whole genome shotgun (WGS) entry which is preliminary data.</text>
</comment>
<reference evidence="3" key="1">
    <citation type="submission" date="2023-10" db="EMBL/GenBank/DDBJ databases">
        <authorList>
            <person name="Chen Y."/>
            <person name="Shah S."/>
            <person name="Dougan E. K."/>
            <person name="Thang M."/>
            <person name="Chan C."/>
        </authorList>
    </citation>
    <scope>NUCLEOTIDE SEQUENCE [LARGE SCALE GENOMIC DNA]</scope>
</reference>
<feature type="transmembrane region" description="Helical" evidence="2">
    <location>
        <begin position="314"/>
        <end position="332"/>
    </location>
</feature>
<name>A0ABN9PN36_9DINO</name>
<protein>
    <submittedName>
        <fullName evidence="3">Uncharacterized protein</fullName>
    </submittedName>
</protein>
<dbReference type="EMBL" id="CAUYUJ010001148">
    <property type="protein sequence ID" value="CAK0794479.1"/>
    <property type="molecule type" value="Genomic_DNA"/>
</dbReference>